<protein>
    <submittedName>
        <fullName evidence="5">TIM-barrel domain-containing protein</fullName>
    </submittedName>
</protein>
<feature type="domain" description="Glycoside hydrolase family 31 TIM barrel" evidence="3">
    <location>
        <begin position="198"/>
        <end position="509"/>
    </location>
</feature>
<accession>A0ABW5FP77</accession>
<dbReference type="PANTHER" id="PTHR43863">
    <property type="entry name" value="HYDROLASE, PUTATIVE (AFU_ORTHOLOGUE AFUA_1G03140)-RELATED"/>
    <property type="match status" value="1"/>
</dbReference>
<evidence type="ECO:0000259" key="3">
    <source>
        <dbReference type="Pfam" id="PF01055"/>
    </source>
</evidence>
<dbReference type="CDD" id="cd14752">
    <property type="entry name" value="GH31_N"/>
    <property type="match status" value="1"/>
</dbReference>
<dbReference type="Proteomes" id="UP001597448">
    <property type="component" value="Unassembled WGS sequence"/>
</dbReference>
<dbReference type="RefSeq" id="WP_209991883.1">
    <property type="nucleotide sequence ID" value="NZ_JBHUKY010000110.1"/>
</dbReference>
<reference evidence="6" key="1">
    <citation type="journal article" date="2019" name="Int. J. Syst. Evol. Microbiol.">
        <title>The Global Catalogue of Microorganisms (GCM) 10K type strain sequencing project: providing services to taxonomists for standard genome sequencing and annotation.</title>
        <authorList>
            <consortium name="The Broad Institute Genomics Platform"/>
            <consortium name="The Broad Institute Genome Sequencing Center for Infectious Disease"/>
            <person name="Wu L."/>
            <person name="Ma J."/>
        </authorList>
    </citation>
    <scope>NUCLEOTIDE SEQUENCE [LARGE SCALE GENOMIC DNA]</scope>
    <source>
        <strain evidence="6">CCM 8725</strain>
    </source>
</reference>
<evidence type="ECO:0000313" key="5">
    <source>
        <dbReference type="EMBL" id="MFD2414531.1"/>
    </source>
</evidence>
<dbReference type="InterPro" id="IPR017853">
    <property type="entry name" value="GH"/>
</dbReference>
<dbReference type="Gene3D" id="2.60.40.1180">
    <property type="entry name" value="Golgi alpha-mannosidase II"/>
    <property type="match status" value="1"/>
</dbReference>
<dbReference type="InterPro" id="IPR051816">
    <property type="entry name" value="Glycosyl_Hydrolase_31"/>
</dbReference>
<evidence type="ECO:0000259" key="4">
    <source>
        <dbReference type="Pfam" id="PF21365"/>
    </source>
</evidence>
<dbReference type="CDD" id="cd06592">
    <property type="entry name" value="GH31_NET37"/>
    <property type="match status" value="1"/>
</dbReference>
<dbReference type="InterPro" id="IPR048395">
    <property type="entry name" value="Glyco_hydro_31_C"/>
</dbReference>
<evidence type="ECO:0000313" key="6">
    <source>
        <dbReference type="Proteomes" id="UP001597448"/>
    </source>
</evidence>
<gene>
    <name evidence="5" type="ORF">ACFSX3_32315</name>
</gene>
<dbReference type="InterPro" id="IPR013780">
    <property type="entry name" value="Glyco_hydro_b"/>
</dbReference>
<dbReference type="Gene3D" id="2.60.40.1760">
    <property type="entry name" value="glycosyl hydrolase (family 31)"/>
    <property type="match status" value="1"/>
</dbReference>
<evidence type="ECO:0000256" key="2">
    <source>
        <dbReference type="RuleBase" id="RU361185"/>
    </source>
</evidence>
<dbReference type="SUPFAM" id="SSF74650">
    <property type="entry name" value="Galactose mutarotase-like"/>
    <property type="match status" value="1"/>
</dbReference>
<comment type="caution">
    <text evidence="5">The sequence shown here is derived from an EMBL/GenBank/DDBJ whole genome shotgun (WGS) entry which is preliminary data.</text>
</comment>
<dbReference type="Pfam" id="PF01055">
    <property type="entry name" value="Glyco_hydro_31_2nd"/>
    <property type="match status" value="1"/>
</dbReference>
<sequence>MQKIASGIFKLTFGTPEEFTPVSVLKPVTCLEALNALEDHPLPFLREDIHFQPRQGSVLLEIPLEPEEEVYGLGLQLKSFRQSGSKKKLRTNSDPSADLGDSHAPVPFYVSTAGYAILVDTARYATFFSGGCKRVGSKQDLEGFESAGTEKGHWEVKKGSGNMLVDIPAAQGVDIYVFCGGDMKDAVSRYNLFSGGGALPPMWGLGVMYRADWHADQEDVLQLARQIREDEMPCDMFGLEPGWQTNAYSCTYVWDSNRFPDETRLIQDLNDMGYRLNLWEHAYVHPDSPVFSELKPYSADSYVWDGLVPDFTQAEARKAFTDIHQPFIEAGLSGFKLDECDNGDYIGNWGFPDFARFPGGADGEQMHSLFGQLYQQTMLAPFKAADRRTYGQVRASHALAAPYPYVLYSDLYDHEDFVRGLATASFSGLLWSPEVRQTATREELLRRIGAVIFSPLAVLNCYMIPSPPWKQFDHDKNHAGEWLEDWPQLAQQCRKLLQIRMSLIPYLYAAFGRYRQQGVPPIRPLVMDYPGDSEVLDCFDQFMVGEDLMAAPVVYGNGDTRKLYLPQGRWYERLSGEWLNGGQWITRQVAEDEVPLYIKQGALIPWAEPVLCVRDDTVFNIEPVLYGAEAGECSLLCDDAVSYSMIAESLPFATIKVTQEGGLSIEEQDIISKRYRLAGVKYVPDGERG</sequence>
<dbReference type="Gene3D" id="3.20.20.80">
    <property type="entry name" value="Glycosidases"/>
    <property type="match status" value="1"/>
</dbReference>
<proteinExistence type="inferred from homology"/>
<dbReference type="InterPro" id="IPR000322">
    <property type="entry name" value="Glyco_hydro_31_TIM"/>
</dbReference>
<organism evidence="5 6">
    <name type="scientific">Paenibacillus rhizoplanae</name>
    <dbReference type="NCBI Taxonomy" id="1917181"/>
    <lineage>
        <taxon>Bacteria</taxon>
        <taxon>Bacillati</taxon>
        <taxon>Bacillota</taxon>
        <taxon>Bacilli</taxon>
        <taxon>Bacillales</taxon>
        <taxon>Paenibacillaceae</taxon>
        <taxon>Paenibacillus</taxon>
    </lineage>
</organism>
<name>A0ABW5FP77_9BACL</name>
<feature type="domain" description="Glycosyl hydrolase family 31 C-terminal" evidence="4">
    <location>
        <begin position="518"/>
        <end position="604"/>
    </location>
</feature>
<keyword evidence="2" id="KW-0378">Hydrolase</keyword>
<dbReference type="SUPFAM" id="SSF51011">
    <property type="entry name" value="Glycosyl hydrolase domain"/>
    <property type="match status" value="1"/>
</dbReference>
<dbReference type="EMBL" id="JBHUKY010000110">
    <property type="protein sequence ID" value="MFD2414531.1"/>
    <property type="molecule type" value="Genomic_DNA"/>
</dbReference>
<dbReference type="Pfam" id="PF21365">
    <property type="entry name" value="Glyco_hydro_31_3rd"/>
    <property type="match status" value="1"/>
</dbReference>
<keyword evidence="2" id="KW-0326">Glycosidase</keyword>
<evidence type="ECO:0000256" key="1">
    <source>
        <dbReference type="ARBA" id="ARBA00007806"/>
    </source>
</evidence>
<dbReference type="InterPro" id="IPR011013">
    <property type="entry name" value="Gal_mutarotase_sf_dom"/>
</dbReference>
<dbReference type="PANTHER" id="PTHR43863:SF2">
    <property type="entry name" value="MALTASE-GLUCOAMYLASE"/>
    <property type="match status" value="1"/>
</dbReference>
<comment type="similarity">
    <text evidence="1 2">Belongs to the glycosyl hydrolase 31 family.</text>
</comment>
<dbReference type="SUPFAM" id="SSF51445">
    <property type="entry name" value="(Trans)glycosidases"/>
    <property type="match status" value="1"/>
</dbReference>
<keyword evidence="6" id="KW-1185">Reference proteome</keyword>